<dbReference type="Ensembl" id="ENSNGAT00000025114.1">
    <property type="protein sequence ID" value="ENSNGAP00000019451.1"/>
    <property type="gene ID" value="ENSNGAG00000019271.1"/>
</dbReference>
<reference evidence="6" key="1">
    <citation type="submission" date="2025-08" db="UniProtKB">
        <authorList>
            <consortium name="Ensembl"/>
        </authorList>
    </citation>
    <scope>IDENTIFICATION</scope>
</reference>
<dbReference type="GeneTree" id="ENSGT00940000161788"/>
<dbReference type="OMA" id="ICYIITQ"/>
<comment type="function">
    <text evidence="4">May be involved in the intracellular transport of sterols or other lipids. May bind cholesterol or other sterols.</text>
</comment>
<evidence type="ECO:0000256" key="2">
    <source>
        <dbReference type="ARBA" id="ARBA00023055"/>
    </source>
</evidence>
<proteinExistence type="predicted"/>
<name>A0A8C6RII1_NANGA</name>
<evidence type="ECO:0000256" key="3">
    <source>
        <dbReference type="ARBA" id="ARBA00023121"/>
    </source>
</evidence>
<keyword evidence="1" id="KW-0813">Transport</keyword>
<dbReference type="AlphaFoldDB" id="A0A8C6RII1"/>
<dbReference type="Gene3D" id="3.30.530.20">
    <property type="match status" value="1"/>
</dbReference>
<reference evidence="6" key="2">
    <citation type="submission" date="2025-09" db="UniProtKB">
        <authorList>
            <consortium name="Ensembl"/>
        </authorList>
    </citation>
    <scope>IDENTIFICATION</scope>
</reference>
<dbReference type="PANTHER" id="PTHR46374:SF2">
    <property type="entry name" value="STAR-RELATED LIPID TRANSFER PROTEIN 6"/>
    <property type="match status" value="1"/>
</dbReference>
<evidence type="ECO:0000256" key="1">
    <source>
        <dbReference type="ARBA" id="ARBA00022448"/>
    </source>
</evidence>
<dbReference type="Pfam" id="PF01852">
    <property type="entry name" value="START"/>
    <property type="match status" value="1"/>
</dbReference>
<evidence type="ECO:0000259" key="5">
    <source>
        <dbReference type="PROSITE" id="PS50848"/>
    </source>
</evidence>
<dbReference type="InterPro" id="IPR023393">
    <property type="entry name" value="START-like_dom_sf"/>
</dbReference>
<accession>A0A8C6RII1</accession>
<keyword evidence="3" id="KW-0446">Lipid-binding</keyword>
<dbReference type="SUPFAM" id="SSF55961">
    <property type="entry name" value="Bet v1-like"/>
    <property type="match status" value="1"/>
</dbReference>
<sequence>MDYKAIAQQTAQEVFSYYQDISGWKVIKSSDTFICRIITQSFAMGSISSRDFIDLVYMKHYEGNVDIISSNSVDFPGYSPTSNYIRGYNHSCGYVCTP</sequence>
<dbReference type="InterPro" id="IPR002913">
    <property type="entry name" value="START_lipid-bd_dom"/>
</dbReference>
<dbReference type="InterPro" id="IPR043556">
    <property type="entry name" value="StARD5/6"/>
</dbReference>
<organism evidence="6 7">
    <name type="scientific">Nannospalax galili</name>
    <name type="common">Northern Israeli blind subterranean mole rat</name>
    <name type="synonym">Spalax galili</name>
    <dbReference type="NCBI Taxonomy" id="1026970"/>
    <lineage>
        <taxon>Eukaryota</taxon>
        <taxon>Metazoa</taxon>
        <taxon>Chordata</taxon>
        <taxon>Craniata</taxon>
        <taxon>Vertebrata</taxon>
        <taxon>Euteleostomi</taxon>
        <taxon>Mammalia</taxon>
        <taxon>Eutheria</taxon>
        <taxon>Euarchontoglires</taxon>
        <taxon>Glires</taxon>
        <taxon>Rodentia</taxon>
        <taxon>Myomorpha</taxon>
        <taxon>Muroidea</taxon>
        <taxon>Spalacidae</taxon>
        <taxon>Spalacinae</taxon>
        <taxon>Nannospalax</taxon>
    </lineage>
</organism>
<dbReference type="GO" id="GO:0008289">
    <property type="term" value="F:lipid binding"/>
    <property type="evidence" value="ECO:0007669"/>
    <property type="project" value="UniProtKB-KW"/>
</dbReference>
<protein>
    <recommendedName>
        <fullName evidence="5">START domain-containing protein</fullName>
    </recommendedName>
</protein>
<evidence type="ECO:0000313" key="7">
    <source>
        <dbReference type="Proteomes" id="UP000694381"/>
    </source>
</evidence>
<evidence type="ECO:0000256" key="4">
    <source>
        <dbReference type="ARBA" id="ARBA00024750"/>
    </source>
</evidence>
<dbReference type="GO" id="GO:0006869">
    <property type="term" value="P:lipid transport"/>
    <property type="evidence" value="ECO:0007669"/>
    <property type="project" value="UniProtKB-KW"/>
</dbReference>
<dbReference type="PANTHER" id="PTHR46374">
    <property type="entry name" value="PROTEIN CBG07384"/>
    <property type="match status" value="1"/>
</dbReference>
<keyword evidence="7" id="KW-1185">Reference proteome</keyword>
<evidence type="ECO:0000313" key="6">
    <source>
        <dbReference type="Ensembl" id="ENSNGAP00000019451.1"/>
    </source>
</evidence>
<feature type="domain" description="START" evidence="5">
    <location>
        <begin position="1"/>
        <end position="98"/>
    </location>
</feature>
<keyword evidence="2" id="KW-0445">Lipid transport</keyword>
<dbReference type="PROSITE" id="PS50848">
    <property type="entry name" value="START"/>
    <property type="match status" value="1"/>
</dbReference>
<dbReference type="Proteomes" id="UP000694381">
    <property type="component" value="Unassembled WGS sequence"/>
</dbReference>